<keyword evidence="2" id="KW-1185">Reference proteome</keyword>
<name>A0ABN2U552_9ACTN</name>
<gene>
    <name evidence="1" type="ORF">GCM10009839_30350</name>
</gene>
<reference evidence="1 2" key="1">
    <citation type="journal article" date="2019" name="Int. J. Syst. Evol. Microbiol.">
        <title>The Global Catalogue of Microorganisms (GCM) 10K type strain sequencing project: providing services to taxonomists for standard genome sequencing and annotation.</title>
        <authorList>
            <consortium name="The Broad Institute Genomics Platform"/>
            <consortium name="The Broad Institute Genome Sequencing Center for Infectious Disease"/>
            <person name="Wu L."/>
            <person name="Ma J."/>
        </authorList>
    </citation>
    <scope>NUCLEOTIDE SEQUENCE [LARGE SCALE GENOMIC DNA]</scope>
    <source>
        <strain evidence="1 2">JCM 16014</strain>
    </source>
</reference>
<proteinExistence type="predicted"/>
<dbReference type="RefSeq" id="WP_344666234.1">
    <property type="nucleotide sequence ID" value="NZ_BAAAQN010000015.1"/>
</dbReference>
<protein>
    <submittedName>
        <fullName evidence="1">Uncharacterized protein</fullName>
    </submittedName>
</protein>
<accession>A0ABN2U552</accession>
<evidence type="ECO:0000313" key="1">
    <source>
        <dbReference type="EMBL" id="GAA2028949.1"/>
    </source>
</evidence>
<dbReference type="InterPro" id="IPR013785">
    <property type="entry name" value="Aldolase_TIM"/>
</dbReference>
<dbReference type="EMBL" id="BAAAQN010000015">
    <property type="protein sequence ID" value="GAA2028949.1"/>
    <property type="molecule type" value="Genomic_DNA"/>
</dbReference>
<dbReference type="Gene3D" id="3.20.20.70">
    <property type="entry name" value="Aldolase class I"/>
    <property type="match status" value="1"/>
</dbReference>
<evidence type="ECO:0000313" key="2">
    <source>
        <dbReference type="Proteomes" id="UP001500751"/>
    </source>
</evidence>
<comment type="caution">
    <text evidence="1">The sequence shown here is derived from an EMBL/GenBank/DDBJ whole genome shotgun (WGS) entry which is preliminary data.</text>
</comment>
<sequence length="58" mass="5995">MIAHFASGEAIVRYEPAPPMAGATGDIEALSMWAGQSVALANKSQPTADIVAELTSHL</sequence>
<dbReference type="Proteomes" id="UP001500751">
    <property type="component" value="Unassembled WGS sequence"/>
</dbReference>
<organism evidence="1 2">
    <name type="scientific">Catenulispora yoronensis</name>
    <dbReference type="NCBI Taxonomy" id="450799"/>
    <lineage>
        <taxon>Bacteria</taxon>
        <taxon>Bacillati</taxon>
        <taxon>Actinomycetota</taxon>
        <taxon>Actinomycetes</taxon>
        <taxon>Catenulisporales</taxon>
        <taxon>Catenulisporaceae</taxon>
        <taxon>Catenulispora</taxon>
    </lineage>
</organism>